<organism evidence="11 12">
    <name type="scientific">Denticeps clupeoides</name>
    <name type="common">denticle herring</name>
    <dbReference type="NCBI Taxonomy" id="299321"/>
    <lineage>
        <taxon>Eukaryota</taxon>
        <taxon>Metazoa</taxon>
        <taxon>Chordata</taxon>
        <taxon>Craniata</taxon>
        <taxon>Vertebrata</taxon>
        <taxon>Euteleostomi</taxon>
        <taxon>Actinopterygii</taxon>
        <taxon>Neopterygii</taxon>
        <taxon>Teleostei</taxon>
        <taxon>Clupei</taxon>
        <taxon>Clupeiformes</taxon>
        <taxon>Denticipitoidei</taxon>
        <taxon>Denticipitidae</taxon>
        <taxon>Denticeps</taxon>
    </lineage>
</organism>
<evidence type="ECO:0000313" key="11">
    <source>
        <dbReference type="Ensembl" id="ENSDCDP00010043530.1"/>
    </source>
</evidence>
<proteinExistence type="predicted"/>
<dbReference type="Ensembl" id="ENSDCDT00010053593.1">
    <property type="protein sequence ID" value="ENSDCDP00010043530.1"/>
    <property type="gene ID" value="ENSDCDG00010027030.1"/>
</dbReference>
<sequence>MNKGKAEEDDYWHSSKYSAFTFDDDDYDFTKLKESQRAVNSIRGLVEDDCEDDEDVEKVSWSGEPVGSILWGVKETASSLRTSGDTQNHGFPKIQHNPPLPRQSSGYSLSSLFKGKNKTSSFSSLLDSLPDTSMRVYAPELRKPRSEYKDYDSDWNSEETIRRMRQGKAYSLENFHSLQEKLLLLDEAVSSHNSNVITAVLIFLKRTLSKAILFRELAEREVALRHFIHLLKETGEQRILVELLKKLGRMEDMALLQYKEHISIKDENQRKDFLKTCLSLPFSPDDSTHVQDHYMLLERQIIIEANDKRTDTEIFKKHPRKASILNMPIITTLYYSCFYHYGESEGTFSSPANIRKTFRISEKQYFLTALGARAKLKQWSDVDRLCNTTNWLGYTKKKSPIGFQRVVEILHKNGAPLQVLQDYMSLVDNTEVRVSLAQKFKCHDIVINTYKELKDRQQLIVYQSKLERGSPEYQVIDELIHSLNIRWKN</sequence>
<dbReference type="GeneTree" id="ENSGT00390000013955"/>
<keyword evidence="6" id="KW-0968">Cytoplasmic vesicle</keyword>
<dbReference type="InterPro" id="IPR040057">
    <property type="entry name" value="Spe-39"/>
</dbReference>
<evidence type="ECO:0000256" key="9">
    <source>
        <dbReference type="SAM" id="MobiDB-lite"/>
    </source>
</evidence>
<dbReference type="GO" id="GO:0005770">
    <property type="term" value="C:late endosome"/>
    <property type="evidence" value="ECO:0007669"/>
    <property type="project" value="UniProtKB-SubCell"/>
</dbReference>
<dbReference type="Proteomes" id="UP000694580">
    <property type="component" value="Chromosome 14"/>
</dbReference>
<dbReference type="PANTHER" id="PTHR13364">
    <property type="entry name" value="DEFECTIVE SPERMATOGENESIS PROTEIN 39"/>
    <property type="match status" value="1"/>
</dbReference>
<dbReference type="AlphaFoldDB" id="A0AAY4DD44"/>
<reference evidence="11" key="2">
    <citation type="submission" date="2025-08" db="UniProtKB">
        <authorList>
            <consortium name="Ensembl"/>
        </authorList>
    </citation>
    <scope>IDENTIFICATION</scope>
</reference>
<feature type="compositionally biased region" description="Polar residues" evidence="9">
    <location>
        <begin position="80"/>
        <end position="89"/>
    </location>
</feature>
<evidence type="ECO:0000256" key="8">
    <source>
        <dbReference type="ARBA" id="ARBA00031270"/>
    </source>
</evidence>
<evidence type="ECO:0000256" key="4">
    <source>
        <dbReference type="ARBA" id="ARBA00019368"/>
    </source>
</evidence>
<keyword evidence="12" id="KW-1185">Reference proteome</keyword>
<protein>
    <recommendedName>
        <fullName evidence="4">Spermatogenesis-defective protein 39 homolog</fullName>
    </recommendedName>
    <alternativeName>
        <fullName evidence="7">VPS33B-interacting protein in apical-basolateral polarity regulator</fullName>
    </alternativeName>
    <alternativeName>
        <fullName evidence="8">VPS33B-interacting protein in polarity and apical restriction</fullName>
    </alternativeName>
</protein>
<evidence type="ECO:0000256" key="6">
    <source>
        <dbReference type="ARBA" id="ARBA00023329"/>
    </source>
</evidence>
<evidence type="ECO:0000256" key="1">
    <source>
        <dbReference type="ARBA" id="ARBA00004412"/>
    </source>
</evidence>
<dbReference type="RefSeq" id="XP_028809467.1">
    <property type="nucleotide sequence ID" value="XM_028953634.1"/>
</dbReference>
<evidence type="ECO:0000256" key="2">
    <source>
        <dbReference type="ARBA" id="ARBA00004541"/>
    </source>
</evidence>
<dbReference type="GO" id="GO:0006886">
    <property type="term" value="P:intracellular protein transport"/>
    <property type="evidence" value="ECO:0007669"/>
    <property type="project" value="InterPro"/>
</dbReference>
<keyword evidence="5" id="KW-0967">Endosome</keyword>
<name>A0AAY4DD44_9TELE</name>
<evidence type="ECO:0000256" key="3">
    <source>
        <dbReference type="ARBA" id="ARBA00004603"/>
    </source>
</evidence>
<gene>
    <name evidence="11" type="primary">VIPAS39</name>
</gene>
<evidence type="ECO:0000256" key="5">
    <source>
        <dbReference type="ARBA" id="ARBA00022753"/>
    </source>
</evidence>
<comment type="subcellular location">
    <subcellularLocation>
        <location evidence="2">Cytoplasmic vesicle</location>
    </subcellularLocation>
    <subcellularLocation>
        <location evidence="1">Early endosome</location>
    </subcellularLocation>
    <subcellularLocation>
        <location evidence="3">Late endosome</location>
    </subcellularLocation>
</comment>
<reference evidence="11 12" key="1">
    <citation type="submission" date="2020-06" db="EMBL/GenBank/DDBJ databases">
        <authorList>
            <consortium name="Wellcome Sanger Institute Data Sharing"/>
        </authorList>
    </citation>
    <scope>NUCLEOTIDE SEQUENCE [LARGE SCALE GENOMIC DNA]</scope>
</reference>
<evidence type="ECO:0000313" key="12">
    <source>
        <dbReference type="Proteomes" id="UP000694580"/>
    </source>
</evidence>
<evidence type="ECO:0000256" key="7">
    <source>
        <dbReference type="ARBA" id="ARBA00029984"/>
    </source>
</evidence>
<evidence type="ECO:0000259" key="10">
    <source>
        <dbReference type="Pfam" id="PF04840"/>
    </source>
</evidence>
<dbReference type="GO" id="GO:0007034">
    <property type="term" value="P:vacuolar transport"/>
    <property type="evidence" value="ECO:0007669"/>
    <property type="project" value="TreeGrafter"/>
</dbReference>
<dbReference type="InterPro" id="IPR006925">
    <property type="entry name" value="Vps16_C"/>
</dbReference>
<feature type="domain" description="Vps16 C-terminal" evidence="10">
    <location>
        <begin position="353"/>
        <end position="416"/>
    </location>
</feature>
<feature type="domain" description="Vps16 C-terminal" evidence="10">
    <location>
        <begin position="178"/>
        <end position="277"/>
    </location>
</feature>
<accession>A0AAY4DD44</accession>
<reference evidence="11" key="3">
    <citation type="submission" date="2025-09" db="UniProtKB">
        <authorList>
            <consortium name="Ensembl"/>
        </authorList>
    </citation>
    <scope>IDENTIFICATION</scope>
</reference>
<dbReference type="GeneID" id="114763840"/>
<dbReference type="Pfam" id="PF04840">
    <property type="entry name" value="Vps16_C"/>
    <property type="match status" value="2"/>
</dbReference>
<feature type="region of interest" description="Disordered" evidence="9">
    <location>
        <begin position="80"/>
        <end position="107"/>
    </location>
</feature>
<dbReference type="GO" id="GO:0005769">
    <property type="term" value="C:early endosome"/>
    <property type="evidence" value="ECO:0007669"/>
    <property type="project" value="UniProtKB-SubCell"/>
</dbReference>
<dbReference type="PANTHER" id="PTHR13364:SF6">
    <property type="entry name" value="SPERMATOGENESIS-DEFECTIVE PROTEIN 39 HOMOLOG"/>
    <property type="match status" value="1"/>
</dbReference>